<proteinExistence type="predicted"/>
<evidence type="ECO:0000256" key="1">
    <source>
        <dbReference type="SAM" id="SignalP"/>
    </source>
</evidence>
<feature type="chain" id="PRO_5045145826" evidence="1">
    <location>
        <begin position="30"/>
        <end position="441"/>
    </location>
</feature>
<dbReference type="Proteomes" id="UP001165962">
    <property type="component" value="Unassembled WGS sequence"/>
</dbReference>
<comment type="caution">
    <text evidence="2">The sequence shown here is derived from an EMBL/GenBank/DDBJ whole genome shotgun (WGS) entry which is preliminary data.</text>
</comment>
<dbReference type="PROSITE" id="PS51257">
    <property type="entry name" value="PROKAR_LIPOPROTEIN"/>
    <property type="match status" value="1"/>
</dbReference>
<sequence length="441" mass="48833">MNAIKKWSTAGTALLLAASMAACSSTASPATEPAKATAGETKTEAKTDKPVELIFWSLGTNGYEKLAEEYKTIKPNVTIKIQNTADQTAHHNNMLTALSANKGAPDIFMLEIAFLEKFMEAKDKFNNLNDLGAGTIKTNYVDWKWQQGSSADGKFQLGLPTDIGPTVVYYRTDLLEQAGIASKPDEFYKEIATWDKFAETAAKFKQKTGKTFVDMPGLLFNGLRDQGNEIFYNKNEEFIGDTNPQIKKAYDFTVKGIKEGWVGKNVLWTPEWSKETNDGGFAVMLAPAWMNGTIKGNAKDASGKWMITQMPEGAGNWGGSFLSIPKESKNTKEAYEFIAWMDSKEGQLKSYISNGLMPSIPAVYDDARFKDLKDPYFNNQATSVEFAKAAKSVKPIRYGKLHDATDSIMKEALMNVQQKGTDPQAEWDGAIKKIKELNKRS</sequence>
<dbReference type="Gene3D" id="3.40.190.10">
    <property type="entry name" value="Periplasmic binding protein-like II"/>
    <property type="match status" value="1"/>
</dbReference>
<dbReference type="EMBL" id="JAAOIW010000005">
    <property type="protein sequence ID" value="NHN31336.1"/>
    <property type="molecule type" value="Genomic_DNA"/>
</dbReference>
<dbReference type="SUPFAM" id="SSF53850">
    <property type="entry name" value="Periplasmic binding protein-like II"/>
    <property type="match status" value="1"/>
</dbReference>
<dbReference type="Pfam" id="PF13416">
    <property type="entry name" value="SBP_bac_8"/>
    <property type="match status" value="1"/>
</dbReference>
<accession>A0ABX0J7N1</accession>
<keyword evidence="1" id="KW-0732">Signal</keyword>
<protein>
    <submittedName>
        <fullName evidence="2">Extracellular solute-binding protein</fullName>
    </submittedName>
</protein>
<organism evidence="2 3">
    <name type="scientific">Paenibacillus agricola</name>
    <dbReference type="NCBI Taxonomy" id="2716264"/>
    <lineage>
        <taxon>Bacteria</taxon>
        <taxon>Bacillati</taxon>
        <taxon>Bacillota</taxon>
        <taxon>Bacilli</taxon>
        <taxon>Bacillales</taxon>
        <taxon>Paenibacillaceae</taxon>
        <taxon>Paenibacillus</taxon>
    </lineage>
</organism>
<evidence type="ECO:0000313" key="3">
    <source>
        <dbReference type="Proteomes" id="UP001165962"/>
    </source>
</evidence>
<dbReference type="InterPro" id="IPR050490">
    <property type="entry name" value="Bact_solute-bd_prot1"/>
</dbReference>
<dbReference type="RefSeq" id="WP_166151278.1">
    <property type="nucleotide sequence ID" value="NZ_JAAOIW010000005.1"/>
</dbReference>
<name>A0ABX0J7N1_9BACL</name>
<feature type="signal peptide" evidence="1">
    <location>
        <begin position="1"/>
        <end position="29"/>
    </location>
</feature>
<dbReference type="PANTHER" id="PTHR43649:SF32">
    <property type="entry name" value="SUGAR BINDING SECRETED PROTEIN"/>
    <property type="match status" value="1"/>
</dbReference>
<dbReference type="PANTHER" id="PTHR43649">
    <property type="entry name" value="ARABINOSE-BINDING PROTEIN-RELATED"/>
    <property type="match status" value="1"/>
</dbReference>
<gene>
    <name evidence="2" type="ORF">G9U52_15970</name>
</gene>
<evidence type="ECO:0000313" key="2">
    <source>
        <dbReference type="EMBL" id="NHN31336.1"/>
    </source>
</evidence>
<dbReference type="InterPro" id="IPR006059">
    <property type="entry name" value="SBP"/>
</dbReference>
<keyword evidence="3" id="KW-1185">Reference proteome</keyword>
<reference evidence="2" key="1">
    <citation type="submission" date="2020-03" db="EMBL/GenBank/DDBJ databases">
        <title>Draft sequencing of Paenibacilllus sp. S3N08.</title>
        <authorList>
            <person name="Kim D.-U."/>
        </authorList>
    </citation>
    <scope>NUCLEOTIDE SEQUENCE</scope>
    <source>
        <strain evidence="2">S3N08</strain>
    </source>
</reference>